<dbReference type="STRING" id="50340.PF66_02180"/>
<accession>A0A0M9GHF9</accession>
<dbReference type="EMBL" id="JSYZ01000007">
    <property type="protein sequence ID" value="KPA91297.1"/>
    <property type="molecule type" value="Genomic_DNA"/>
</dbReference>
<dbReference type="InterPro" id="IPR038079">
    <property type="entry name" value="PA2021-like_sf"/>
</dbReference>
<evidence type="ECO:0000313" key="1">
    <source>
        <dbReference type="EMBL" id="KPA91297.1"/>
    </source>
</evidence>
<dbReference type="OrthoDB" id="6976746at2"/>
<dbReference type="Pfam" id="PF11462">
    <property type="entry name" value="DUF3203"/>
    <property type="match status" value="1"/>
</dbReference>
<comment type="caution">
    <text evidence="1">The sequence shown here is derived from an EMBL/GenBank/DDBJ whole genome shotgun (WGS) entry which is preliminary data.</text>
</comment>
<protein>
    <recommendedName>
        <fullName evidence="3">DUF3203 domain-containing protein</fullName>
    </recommendedName>
</protein>
<reference evidence="1 2" key="1">
    <citation type="journal article" date="2015" name="PLoS ONE">
        <title>Rice-Infecting Pseudomonas Genomes Are Highly Accessorized and Harbor Multiple Putative Virulence Mechanisms to Cause Sheath Brown Rot.</title>
        <authorList>
            <person name="Quibod I.L."/>
            <person name="Grande G."/>
            <person name="Oreiro E.G."/>
            <person name="Borja F.N."/>
            <person name="Dossa G.S."/>
            <person name="Mauleon R."/>
            <person name="Cruz C.V."/>
            <person name="Oliva R."/>
        </authorList>
    </citation>
    <scope>NUCLEOTIDE SEQUENCE [LARGE SCALE GENOMIC DNA]</scope>
    <source>
        <strain evidence="1 2">IRRI 6609</strain>
    </source>
</reference>
<dbReference type="RefSeq" id="WP_054056939.1">
    <property type="nucleotide sequence ID" value="NZ_JAQMZR010000005.1"/>
</dbReference>
<sequence length="79" mass="8602">MPVQIDRASQTCTLQENDTRISGLARDVKITTDDARSMSRAELDGRQIWITEAEADALTVAGAFDGRHHVKATSSDSVI</sequence>
<dbReference type="SUPFAM" id="SSF141447">
    <property type="entry name" value="PA2021-like"/>
    <property type="match status" value="1"/>
</dbReference>
<gene>
    <name evidence="1" type="ORF">PF66_02180</name>
</gene>
<proteinExistence type="predicted"/>
<evidence type="ECO:0000313" key="2">
    <source>
        <dbReference type="Proteomes" id="UP000037931"/>
    </source>
</evidence>
<organism evidence="1 2">
    <name type="scientific">Pseudomonas asplenii</name>
    <dbReference type="NCBI Taxonomy" id="53407"/>
    <lineage>
        <taxon>Bacteria</taxon>
        <taxon>Pseudomonadati</taxon>
        <taxon>Pseudomonadota</taxon>
        <taxon>Gammaproteobacteria</taxon>
        <taxon>Pseudomonadales</taxon>
        <taxon>Pseudomonadaceae</taxon>
        <taxon>Pseudomonas</taxon>
    </lineage>
</organism>
<dbReference type="InterPro" id="IPR021564">
    <property type="entry name" value="DUF3203"/>
</dbReference>
<name>A0A0M9GHF9_9PSED</name>
<dbReference type="PATRIC" id="fig|50340.43.peg.5549"/>
<dbReference type="Proteomes" id="UP000037931">
    <property type="component" value="Unassembled WGS sequence"/>
</dbReference>
<evidence type="ECO:0008006" key="3">
    <source>
        <dbReference type="Google" id="ProtNLM"/>
    </source>
</evidence>
<dbReference type="AlphaFoldDB" id="A0A0M9GHF9"/>
<dbReference type="Gene3D" id="3.40.1170.40">
    <property type="entry name" value="Protein of unknown function DUF3203"/>
    <property type="match status" value="1"/>
</dbReference>
<keyword evidence="2" id="KW-1185">Reference proteome</keyword>